<dbReference type="AlphaFoldDB" id="A0A7R8H398"/>
<dbReference type="Pfam" id="PF00040">
    <property type="entry name" value="fn2"/>
    <property type="match status" value="4"/>
</dbReference>
<evidence type="ECO:0000256" key="4">
    <source>
        <dbReference type="ARBA" id="ARBA00022737"/>
    </source>
</evidence>
<dbReference type="InterPro" id="IPR036943">
    <property type="entry name" value="FN_type2_sf"/>
</dbReference>
<dbReference type="Gene3D" id="2.10.10.10">
    <property type="entry name" value="Fibronectin, type II, collagen-binding"/>
    <property type="match status" value="4"/>
</dbReference>
<dbReference type="InterPro" id="IPR000562">
    <property type="entry name" value="FN_type2_dom"/>
</dbReference>
<evidence type="ECO:0000256" key="6">
    <source>
        <dbReference type="PROSITE-ProRule" id="PRU00479"/>
    </source>
</evidence>
<evidence type="ECO:0000256" key="1">
    <source>
        <dbReference type="ARBA" id="ARBA00004613"/>
    </source>
</evidence>
<dbReference type="EC" id="3.4.24.35" evidence="8"/>
<dbReference type="GO" id="GO:0005576">
    <property type="term" value="C:extracellular region"/>
    <property type="evidence" value="ECO:0007669"/>
    <property type="project" value="UniProtKB-SubCell"/>
</dbReference>
<feature type="domain" description="Fibronectin type-II" evidence="7">
    <location>
        <begin position="34"/>
        <end position="82"/>
    </location>
</feature>
<keyword evidence="9" id="KW-1185">Reference proteome</keyword>
<reference evidence="8" key="1">
    <citation type="submission" date="2021-02" db="EMBL/GenBank/DDBJ databases">
        <authorList>
            <person name="Bekaert M."/>
        </authorList>
    </citation>
    <scope>NUCLEOTIDE SEQUENCE</scope>
    <source>
        <strain evidence="8">IoA-00</strain>
    </source>
</reference>
<feature type="disulfide bond" evidence="6">
    <location>
        <begin position="53"/>
        <end position="80"/>
    </location>
</feature>
<keyword evidence="4" id="KW-0677">Repeat</keyword>
<evidence type="ECO:0000256" key="5">
    <source>
        <dbReference type="ARBA" id="ARBA00023157"/>
    </source>
</evidence>
<dbReference type="PANTHER" id="PTHR22918:SF1">
    <property type="entry name" value="FIBRONECTIN TYPE-II DOMAIN-CONTAINING PROTEIN"/>
    <property type="match status" value="1"/>
</dbReference>
<evidence type="ECO:0000259" key="7">
    <source>
        <dbReference type="PROSITE" id="PS51092"/>
    </source>
</evidence>
<dbReference type="GO" id="GO:0004222">
    <property type="term" value="F:metalloendopeptidase activity"/>
    <property type="evidence" value="ECO:0007669"/>
    <property type="project" value="UniProtKB-EC"/>
</dbReference>
<dbReference type="GO" id="GO:0009986">
    <property type="term" value="C:cell surface"/>
    <property type="evidence" value="ECO:0007669"/>
    <property type="project" value="TreeGrafter"/>
</dbReference>
<keyword evidence="5 6" id="KW-1015">Disulfide bond</keyword>
<comment type="caution">
    <text evidence="6">Lacks conserved residue(s) required for the propagation of feature annotation.</text>
</comment>
<feature type="domain" description="Fibronectin type-II" evidence="7">
    <location>
        <begin position="98"/>
        <end position="146"/>
    </location>
</feature>
<dbReference type="PROSITE" id="PS51092">
    <property type="entry name" value="FN2_2"/>
    <property type="match status" value="4"/>
</dbReference>
<proteinExistence type="inferred from homology"/>
<feature type="disulfide bond" evidence="6">
    <location>
        <begin position="117"/>
        <end position="144"/>
    </location>
</feature>
<keyword evidence="8" id="KW-0378">Hydrolase</keyword>
<comment type="subcellular location">
    <subcellularLocation>
        <location evidence="1">Secreted</location>
    </subcellularLocation>
</comment>
<dbReference type="Proteomes" id="UP000675881">
    <property type="component" value="Chromosome 14"/>
</dbReference>
<dbReference type="InterPro" id="IPR013806">
    <property type="entry name" value="Kringle-like"/>
</dbReference>
<dbReference type="GO" id="GO:0008201">
    <property type="term" value="F:heparin binding"/>
    <property type="evidence" value="ECO:0007669"/>
    <property type="project" value="TreeGrafter"/>
</dbReference>
<keyword evidence="3" id="KW-0964">Secreted</keyword>
<comment type="similarity">
    <text evidence="2">Belongs to the seminal plasma protein family.</text>
</comment>
<organism evidence="8 9">
    <name type="scientific">Lepeophtheirus salmonis</name>
    <name type="common">Salmon louse</name>
    <name type="synonym">Caligus salmonis</name>
    <dbReference type="NCBI Taxonomy" id="72036"/>
    <lineage>
        <taxon>Eukaryota</taxon>
        <taxon>Metazoa</taxon>
        <taxon>Ecdysozoa</taxon>
        <taxon>Arthropoda</taxon>
        <taxon>Crustacea</taxon>
        <taxon>Multicrustacea</taxon>
        <taxon>Hexanauplia</taxon>
        <taxon>Copepoda</taxon>
        <taxon>Siphonostomatoida</taxon>
        <taxon>Caligidae</taxon>
        <taxon>Lepeophtheirus</taxon>
    </lineage>
</organism>
<dbReference type="SMART" id="SM00059">
    <property type="entry name" value="FN2"/>
    <property type="match status" value="4"/>
</dbReference>
<name>A0A7R8H398_LEPSM</name>
<gene>
    <name evidence="8" type="ORF">LSAA_4913</name>
</gene>
<feature type="domain" description="Fibronectin type-II" evidence="7">
    <location>
        <begin position="311"/>
        <end position="359"/>
    </location>
</feature>
<feature type="domain" description="Fibronectin type-II" evidence="7">
    <location>
        <begin position="162"/>
        <end position="211"/>
    </location>
</feature>
<evidence type="ECO:0000313" key="9">
    <source>
        <dbReference type="Proteomes" id="UP000675881"/>
    </source>
</evidence>
<accession>A0A7R8H398</accession>
<protein>
    <submittedName>
        <fullName evidence="8">MMP9</fullName>
        <ecNumber evidence="8">3.4.24.35</ecNumber>
    </submittedName>
</protein>
<dbReference type="OrthoDB" id="406838at2759"/>
<evidence type="ECO:0000256" key="2">
    <source>
        <dbReference type="ARBA" id="ARBA00010011"/>
    </source>
</evidence>
<evidence type="ECO:0000256" key="3">
    <source>
        <dbReference type="ARBA" id="ARBA00022525"/>
    </source>
</evidence>
<dbReference type="SUPFAM" id="SSF57440">
    <property type="entry name" value="Kringle-like"/>
    <property type="match status" value="4"/>
</dbReference>
<dbReference type="EMBL" id="HG994593">
    <property type="protein sequence ID" value="CAF2842910.1"/>
    <property type="molecule type" value="Genomic_DNA"/>
</dbReference>
<dbReference type="InterPro" id="IPR051666">
    <property type="entry name" value="SP_Capacitation_Regulator"/>
</dbReference>
<dbReference type="PANTHER" id="PTHR22918">
    <property type="entry name" value="SEMINAL PLASMA PROTEIN"/>
    <property type="match status" value="1"/>
</dbReference>
<sequence length="361" mass="38555">MSGQSSPSIMRTLPLFFFLLASKIPSIDANCLTTSGSSCVFPFTYSGTTYTSCTTVDYGTTLWCATSVTGSGEVNNYGDCSTSCPVESTVSKAGCPTTGSRPCVFPFTYNGVEYSTCTTVDFGSTSWCAVAVSSSDVVTSYGICSSSCPRIKHWLHQHVVQTDGRGCKFPFKYGGVTYSDCTTIDNSGTPWCSTSVNAATLEVINYGTCNSNCLVDPVQLWTMEMFIGVPHQIQLLERSILTEIVQTDCPTETTVSTAGCVTYEKCTNIDFGTIFWCATSVDSSNGVNSFGTCSSTCPREKTLASNVCATLRGSKCVFPFMYNGVTYNSCTTVDFGSTKWCATSVDASLNQLTYGICGSSC</sequence>
<feature type="disulfide bond" evidence="6">
    <location>
        <begin position="330"/>
        <end position="357"/>
    </location>
</feature>
<evidence type="ECO:0000313" key="8">
    <source>
        <dbReference type="EMBL" id="CAF2842910.1"/>
    </source>
</evidence>